<dbReference type="Proteomes" id="UP001412067">
    <property type="component" value="Unassembled WGS sequence"/>
</dbReference>
<evidence type="ECO:0000256" key="1">
    <source>
        <dbReference type="ARBA" id="ARBA00022723"/>
    </source>
</evidence>
<keyword evidence="2" id="KW-0378">Hydrolase</keyword>
<keyword evidence="1" id="KW-0479">Metal-binding</keyword>
<comment type="caution">
    <text evidence="3">The sequence shown here is derived from an EMBL/GenBank/DDBJ whole genome shotgun (WGS) entry which is preliminary data.</text>
</comment>
<organism evidence="3 4">
    <name type="scientific">Platanthera guangdongensis</name>
    <dbReference type="NCBI Taxonomy" id="2320717"/>
    <lineage>
        <taxon>Eukaryota</taxon>
        <taxon>Viridiplantae</taxon>
        <taxon>Streptophyta</taxon>
        <taxon>Embryophyta</taxon>
        <taxon>Tracheophyta</taxon>
        <taxon>Spermatophyta</taxon>
        <taxon>Magnoliopsida</taxon>
        <taxon>Liliopsida</taxon>
        <taxon>Asparagales</taxon>
        <taxon>Orchidaceae</taxon>
        <taxon>Orchidoideae</taxon>
        <taxon>Orchideae</taxon>
        <taxon>Orchidinae</taxon>
        <taxon>Platanthera</taxon>
    </lineage>
</organism>
<reference evidence="3 4" key="1">
    <citation type="journal article" date="2022" name="Nat. Plants">
        <title>Genomes of leafy and leafless Platanthera orchids illuminate the evolution of mycoheterotrophy.</title>
        <authorList>
            <person name="Li M.H."/>
            <person name="Liu K.W."/>
            <person name="Li Z."/>
            <person name="Lu H.C."/>
            <person name="Ye Q.L."/>
            <person name="Zhang D."/>
            <person name="Wang J.Y."/>
            <person name="Li Y.F."/>
            <person name="Zhong Z.M."/>
            <person name="Liu X."/>
            <person name="Yu X."/>
            <person name="Liu D.K."/>
            <person name="Tu X.D."/>
            <person name="Liu B."/>
            <person name="Hao Y."/>
            <person name="Liao X.Y."/>
            <person name="Jiang Y.T."/>
            <person name="Sun W.H."/>
            <person name="Chen J."/>
            <person name="Chen Y.Q."/>
            <person name="Ai Y."/>
            <person name="Zhai J.W."/>
            <person name="Wu S.S."/>
            <person name="Zhou Z."/>
            <person name="Hsiao Y.Y."/>
            <person name="Wu W.L."/>
            <person name="Chen Y.Y."/>
            <person name="Lin Y.F."/>
            <person name="Hsu J.L."/>
            <person name="Li C.Y."/>
            <person name="Wang Z.W."/>
            <person name="Zhao X."/>
            <person name="Zhong W.Y."/>
            <person name="Ma X.K."/>
            <person name="Ma L."/>
            <person name="Huang J."/>
            <person name="Chen G.Z."/>
            <person name="Huang M.Z."/>
            <person name="Huang L."/>
            <person name="Peng D.H."/>
            <person name="Luo Y.B."/>
            <person name="Zou S.Q."/>
            <person name="Chen S.P."/>
            <person name="Lan S."/>
            <person name="Tsai W.C."/>
            <person name="Van de Peer Y."/>
            <person name="Liu Z.J."/>
        </authorList>
    </citation>
    <scope>NUCLEOTIDE SEQUENCE [LARGE SCALE GENOMIC DNA]</scope>
    <source>
        <strain evidence="3">Lor288</strain>
    </source>
</reference>
<dbReference type="InterPro" id="IPR020084">
    <property type="entry name" value="NUDIX_hydrolase_CS"/>
</dbReference>
<dbReference type="PANTHER" id="PTHR12629:SF42">
    <property type="entry name" value="OS02G0734300 PROTEIN"/>
    <property type="match status" value="1"/>
</dbReference>
<dbReference type="InterPro" id="IPR015797">
    <property type="entry name" value="NUDIX_hydrolase-like_dom_sf"/>
</dbReference>
<dbReference type="PANTHER" id="PTHR12629">
    <property type="entry name" value="DIPHOSPHOINOSITOL POLYPHOSPHATE PHOSPHOHYDROLASE"/>
    <property type="match status" value="1"/>
</dbReference>
<evidence type="ECO:0000313" key="4">
    <source>
        <dbReference type="Proteomes" id="UP001412067"/>
    </source>
</evidence>
<evidence type="ECO:0000313" key="3">
    <source>
        <dbReference type="EMBL" id="KAK8971166.1"/>
    </source>
</evidence>
<sequence length="291" mass="31853">MHNAAMTVQSVGFPYWFGSGSNPDPDPLARTLGITCPRSRPPVRKKCRQPVRGGAALEIEDSPLPLLSLSLSLVHLEGPPALGAVVGFGGDIRRRRERELSSGLLEFVVGVAVDVLCSGEAWCRRRAWGGWESDETAKQAASREAFEEAGVQGNVEVRFDSLLRLPLFSDLLNINLNDHCFQRKLGNWKYTSSTQAVNEGIMFPLKVVEELIHWPEMSARNRRWVGLCGRSEGRMQASMDEGSPGQISEAIIELDPQSEIGFDGLMCAAMVTGEGACFHVHCLTANCKAET</sequence>
<protein>
    <recommendedName>
        <fullName evidence="5">Nudix hydrolase domain-containing protein</fullName>
    </recommendedName>
</protein>
<evidence type="ECO:0008006" key="5">
    <source>
        <dbReference type="Google" id="ProtNLM"/>
    </source>
</evidence>
<dbReference type="EMBL" id="JBBWWR010000001">
    <property type="protein sequence ID" value="KAK8971166.1"/>
    <property type="molecule type" value="Genomic_DNA"/>
</dbReference>
<dbReference type="SUPFAM" id="SSF55811">
    <property type="entry name" value="Nudix"/>
    <property type="match status" value="1"/>
</dbReference>
<dbReference type="Gene3D" id="3.90.79.10">
    <property type="entry name" value="Nucleoside Triphosphate Pyrophosphohydrolase"/>
    <property type="match status" value="1"/>
</dbReference>
<accession>A0ABR2N4V6</accession>
<dbReference type="PROSITE" id="PS00893">
    <property type="entry name" value="NUDIX_BOX"/>
    <property type="match status" value="1"/>
</dbReference>
<gene>
    <name evidence="3" type="ORF">KSP40_PGU020635</name>
</gene>
<evidence type="ECO:0000256" key="2">
    <source>
        <dbReference type="ARBA" id="ARBA00022801"/>
    </source>
</evidence>
<name>A0ABR2N4V6_9ASPA</name>
<proteinExistence type="predicted"/>
<keyword evidence="4" id="KW-1185">Reference proteome</keyword>